<dbReference type="PROSITE" id="PS00518">
    <property type="entry name" value="ZF_RING_1"/>
    <property type="match status" value="1"/>
</dbReference>
<keyword evidence="8" id="KW-1185">Reference proteome</keyword>
<dbReference type="InterPro" id="IPR001841">
    <property type="entry name" value="Znf_RING"/>
</dbReference>
<dbReference type="PROSITE" id="PS50089">
    <property type="entry name" value="ZF_RING_2"/>
    <property type="match status" value="1"/>
</dbReference>
<dbReference type="InterPro" id="IPR013083">
    <property type="entry name" value="Znf_RING/FYVE/PHD"/>
</dbReference>
<keyword evidence="3" id="KW-0862">Zinc</keyword>
<gene>
    <name evidence="7" type="ORF">ElyMa_000572700</name>
</gene>
<evidence type="ECO:0000313" key="8">
    <source>
        <dbReference type="Proteomes" id="UP000762676"/>
    </source>
</evidence>
<sequence length="248" mass="28266">MAEPEYPYFSEIETEEFIICSDSESDKMDRTGHKSHSHTFNSNLNFENVVDLDLATINKNILGSNHKYEGLGLCPVLTSSSERNIHEQRFSCVICMEARLHMVWGTCQHRICSKCLYNEQGTLRETMEKCPVCQLCNSFPFWRPEAHEDNIMLQRALGVKSCHNQGCSTEMWEWEVDDHMSTCPYAPLPTSLPTPSSKKKKKRTGKGPSNLKPVVTRQKNTPKPASKTPAVKRCKKQSAPITRSQRNQ</sequence>
<reference evidence="7 8" key="1">
    <citation type="journal article" date="2021" name="Elife">
        <title>Chloroplast acquisition without the gene transfer in kleptoplastic sea slugs, Plakobranchus ocellatus.</title>
        <authorList>
            <person name="Maeda T."/>
            <person name="Takahashi S."/>
            <person name="Yoshida T."/>
            <person name="Shimamura S."/>
            <person name="Takaki Y."/>
            <person name="Nagai Y."/>
            <person name="Toyoda A."/>
            <person name="Suzuki Y."/>
            <person name="Arimoto A."/>
            <person name="Ishii H."/>
            <person name="Satoh N."/>
            <person name="Nishiyama T."/>
            <person name="Hasebe M."/>
            <person name="Maruyama T."/>
            <person name="Minagawa J."/>
            <person name="Obokata J."/>
            <person name="Shigenobu S."/>
        </authorList>
    </citation>
    <scope>NUCLEOTIDE SEQUENCE [LARGE SCALE GENOMIC DNA]</scope>
</reference>
<evidence type="ECO:0000256" key="4">
    <source>
        <dbReference type="PROSITE-ProRule" id="PRU00175"/>
    </source>
</evidence>
<dbReference type="EMBL" id="BMAT01001122">
    <property type="protein sequence ID" value="GFR80104.1"/>
    <property type="molecule type" value="Genomic_DNA"/>
</dbReference>
<evidence type="ECO:0000259" key="6">
    <source>
        <dbReference type="PROSITE" id="PS50089"/>
    </source>
</evidence>
<dbReference type="InterPro" id="IPR017907">
    <property type="entry name" value="Znf_RING_CS"/>
</dbReference>
<protein>
    <submittedName>
        <fullName evidence="7">TNF receptor-associated factor 6</fullName>
    </submittedName>
</protein>
<evidence type="ECO:0000256" key="1">
    <source>
        <dbReference type="ARBA" id="ARBA00022723"/>
    </source>
</evidence>
<organism evidence="7 8">
    <name type="scientific">Elysia marginata</name>
    <dbReference type="NCBI Taxonomy" id="1093978"/>
    <lineage>
        <taxon>Eukaryota</taxon>
        <taxon>Metazoa</taxon>
        <taxon>Spiralia</taxon>
        <taxon>Lophotrochozoa</taxon>
        <taxon>Mollusca</taxon>
        <taxon>Gastropoda</taxon>
        <taxon>Heterobranchia</taxon>
        <taxon>Euthyneura</taxon>
        <taxon>Panpulmonata</taxon>
        <taxon>Sacoglossa</taxon>
        <taxon>Placobranchoidea</taxon>
        <taxon>Plakobranchidae</taxon>
        <taxon>Elysia</taxon>
    </lineage>
</organism>
<dbReference type="SMART" id="SM00184">
    <property type="entry name" value="RING"/>
    <property type="match status" value="1"/>
</dbReference>
<keyword evidence="2 4" id="KW-0863">Zinc-finger</keyword>
<evidence type="ECO:0000256" key="3">
    <source>
        <dbReference type="ARBA" id="ARBA00022833"/>
    </source>
</evidence>
<keyword evidence="1" id="KW-0479">Metal-binding</keyword>
<feature type="region of interest" description="Disordered" evidence="5">
    <location>
        <begin position="187"/>
        <end position="248"/>
    </location>
</feature>
<evidence type="ECO:0000256" key="5">
    <source>
        <dbReference type="SAM" id="MobiDB-lite"/>
    </source>
</evidence>
<evidence type="ECO:0000313" key="7">
    <source>
        <dbReference type="EMBL" id="GFR80104.1"/>
    </source>
</evidence>
<dbReference type="AlphaFoldDB" id="A0AAV4G404"/>
<feature type="domain" description="RING-type" evidence="6">
    <location>
        <begin position="92"/>
        <end position="134"/>
    </location>
</feature>
<dbReference type="CDD" id="cd16449">
    <property type="entry name" value="RING-HC"/>
    <property type="match status" value="1"/>
</dbReference>
<comment type="caution">
    <text evidence="7">The sequence shown here is derived from an EMBL/GenBank/DDBJ whole genome shotgun (WGS) entry which is preliminary data.</text>
</comment>
<proteinExistence type="predicted"/>
<name>A0AAV4G404_9GAST</name>
<accession>A0AAV4G404</accession>
<dbReference type="Proteomes" id="UP000762676">
    <property type="component" value="Unassembled WGS sequence"/>
</dbReference>
<evidence type="ECO:0000256" key="2">
    <source>
        <dbReference type="ARBA" id="ARBA00022771"/>
    </source>
</evidence>
<dbReference type="GO" id="GO:0008270">
    <property type="term" value="F:zinc ion binding"/>
    <property type="evidence" value="ECO:0007669"/>
    <property type="project" value="UniProtKB-KW"/>
</dbReference>
<dbReference type="SUPFAM" id="SSF57850">
    <property type="entry name" value="RING/U-box"/>
    <property type="match status" value="1"/>
</dbReference>
<keyword evidence="7" id="KW-0675">Receptor</keyword>
<dbReference type="Gene3D" id="3.30.40.10">
    <property type="entry name" value="Zinc/RING finger domain, C3HC4 (zinc finger)"/>
    <property type="match status" value="1"/>
</dbReference>
<feature type="compositionally biased region" description="Polar residues" evidence="5">
    <location>
        <begin position="239"/>
        <end position="248"/>
    </location>
</feature>